<dbReference type="PANTHER" id="PTHR16172:SF41">
    <property type="entry name" value="MAJOR FACILITATOR SUPERFAMILY DOMAIN-CONTAINING PROTEIN 6-LIKE"/>
    <property type="match status" value="1"/>
</dbReference>
<accession>A0AAW9KMF3</accession>
<dbReference type="InterPro" id="IPR051717">
    <property type="entry name" value="MFS_MFSD6"/>
</dbReference>
<evidence type="ECO:0000256" key="4">
    <source>
        <dbReference type="ARBA" id="ARBA00022989"/>
    </source>
</evidence>
<proteinExistence type="inferred from homology"/>
<dbReference type="Pfam" id="PF12832">
    <property type="entry name" value="MFS_1_like"/>
    <property type="match status" value="1"/>
</dbReference>
<evidence type="ECO:0000313" key="9">
    <source>
        <dbReference type="Proteomes" id="UP001288944"/>
    </source>
</evidence>
<reference evidence="8" key="1">
    <citation type="submission" date="2019-11" db="EMBL/GenBank/DDBJ databases">
        <title>Characterization of Clostridium perfringens isolates from swine manure treated agricultural soils.</title>
        <authorList>
            <person name="Wushke S.T."/>
        </authorList>
    </citation>
    <scope>NUCLEOTIDE SEQUENCE</scope>
    <source>
        <strain evidence="8">X62</strain>
    </source>
</reference>
<name>A0AAW9KMF3_CLOPF</name>
<evidence type="ECO:0000313" key="8">
    <source>
        <dbReference type="EMBL" id="MDZ7543223.1"/>
    </source>
</evidence>
<evidence type="ECO:0000256" key="1">
    <source>
        <dbReference type="ARBA" id="ARBA00004141"/>
    </source>
</evidence>
<dbReference type="InterPro" id="IPR024989">
    <property type="entry name" value="MFS_assoc_dom"/>
</dbReference>
<dbReference type="Proteomes" id="UP001288944">
    <property type="component" value="Unassembled WGS sequence"/>
</dbReference>
<evidence type="ECO:0000256" key="2">
    <source>
        <dbReference type="ARBA" id="ARBA00005241"/>
    </source>
</evidence>
<feature type="transmembrane region" description="Helical" evidence="6">
    <location>
        <begin position="31"/>
        <end position="49"/>
    </location>
</feature>
<evidence type="ECO:0000256" key="3">
    <source>
        <dbReference type="ARBA" id="ARBA00022692"/>
    </source>
</evidence>
<evidence type="ECO:0000259" key="7">
    <source>
        <dbReference type="Pfam" id="PF12832"/>
    </source>
</evidence>
<dbReference type="GO" id="GO:0016020">
    <property type="term" value="C:membrane"/>
    <property type="evidence" value="ECO:0007669"/>
    <property type="project" value="UniProtKB-SubCell"/>
</dbReference>
<dbReference type="AlphaFoldDB" id="A0AAW9KMF3"/>
<gene>
    <name evidence="8" type="ORF">GNF83_19000</name>
</gene>
<sequence length="68" mass="7514">MMFYATNAILIPYLSLYLQKRGFSPAETGTLIMLGPFLAMFLQPLVGVISDKLRATKPLLLVLWIGVG</sequence>
<dbReference type="EMBL" id="WNUR01000956">
    <property type="protein sequence ID" value="MDZ7543223.1"/>
    <property type="molecule type" value="Genomic_DNA"/>
</dbReference>
<keyword evidence="5 6" id="KW-0472">Membrane</keyword>
<keyword evidence="3 6" id="KW-0812">Transmembrane</keyword>
<keyword evidence="4 6" id="KW-1133">Transmembrane helix</keyword>
<dbReference type="Gene3D" id="1.20.1250.20">
    <property type="entry name" value="MFS general substrate transporter like domains"/>
    <property type="match status" value="1"/>
</dbReference>
<feature type="non-terminal residue" evidence="8">
    <location>
        <position position="68"/>
    </location>
</feature>
<evidence type="ECO:0000256" key="5">
    <source>
        <dbReference type="ARBA" id="ARBA00023136"/>
    </source>
</evidence>
<comment type="subcellular location">
    <subcellularLocation>
        <location evidence="1">Membrane</location>
        <topology evidence="1">Multi-pass membrane protein</topology>
    </subcellularLocation>
</comment>
<comment type="similarity">
    <text evidence="2">Belongs to the major facilitator superfamily. MFSD6 family.</text>
</comment>
<feature type="domain" description="Major facilitator superfamily associated" evidence="7">
    <location>
        <begin position="2"/>
        <end position="63"/>
    </location>
</feature>
<dbReference type="InterPro" id="IPR036259">
    <property type="entry name" value="MFS_trans_sf"/>
</dbReference>
<evidence type="ECO:0000256" key="6">
    <source>
        <dbReference type="SAM" id="Phobius"/>
    </source>
</evidence>
<organism evidence="8 9">
    <name type="scientific">Clostridium perfringens</name>
    <dbReference type="NCBI Taxonomy" id="1502"/>
    <lineage>
        <taxon>Bacteria</taxon>
        <taxon>Bacillati</taxon>
        <taxon>Bacillota</taxon>
        <taxon>Clostridia</taxon>
        <taxon>Eubacteriales</taxon>
        <taxon>Clostridiaceae</taxon>
        <taxon>Clostridium</taxon>
    </lineage>
</organism>
<dbReference type="PANTHER" id="PTHR16172">
    <property type="entry name" value="MAJOR FACILITATOR SUPERFAMILY DOMAIN-CONTAINING PROTEIN 6-LIKE"/>
    <property type="match status" value="1"/>
</dbReference>
<comment type="caution">
    <text evidence="8">The sequence shown here is derived from an EMBL/GenBank/DDBJ whole genome shotgun (WGS) entry which is preliminary data.</text>
</comment>
<dbReference type="SUPFAM" id="SSF103473">
    <property type="entry name" value="MFS general substrate transporter"/>
    <property type="match status" value="1"/>
</dbReference>
<protein>
    <submittedName>
        <fullName evidence="8">MFS transporter</fullName>
    </submittedName>
</protein>